<reference evidence="1 2" key="1">
    <citation type="submission" date="2024-08" db="EMBL/GenBank/DDBJ databases">
        <authorList>
            <person name="Lu H."/>
        </authorList>
    </citation>
    <scope>NUCLEOTIDE SEQUENCE [LARGE SCALE GENOMIC DNA]</scope>
    <source>
        <strain evidence="1 2">BYS87W</strain>
    </source>
</reference>
<accession>A0ABW7H0K5</accession>
<dbReference type="RefSeq" id="WP_394385334.1">
    <property type="nucleotide sequence ID" value="NZ_JBIGIB010000003.1"/>
</dbReference>
<protein>
    <recommendedName>
        <fullName evidence="3">DUF4390 domain-containing protein</fullName>
    </recommendedName>
</protein>
<evidence type="ECO:0000313" key="2">
    <source>
        <dbReference type="Proteomes" id="UP001606303"/>
    </source>
</evidence>
<comment type="caution">
    <text evidence="1">The sequence shown here is derived from an EMBL/GenBank/DDBJ whole genome shotgun (WGS) entry which is preliminary data.</text>
</comment>
<keyword evidence="2" id="KW-1185">Reference proteome</keyword>
<dbReference type="Proteomes" id="UP001606303">
    <property type="component" value="Unassembled WGS sequence"/>
</dbReference>
<evidence type="ECO:0008006" key="3">
    <source>
        <dbReference type="Google" id="ProtNLM"/>
    </source>
</evidence>
<organism evidence="1 2">
    <name type="scientific">Pelomonas baiyunensis</name>
    <dbReference type="NCBI Taxonomy" id="3299026"/>
    <lineage>
        <taxon>Bacteria</taxon>
        <taxon>Pseudomonadati</taxon>
        <taxon>Pseudomonadota</taxon>
        <taxon>Betaproteobacteria</taxon>
        <taxon>Burkholderiales</taxon>
        <taxon>Sphaerotilaceae</taxon>
        <taxon>Roseateles</taxon>
    </lineage>
</organism>
<dbReference type="EMBL" id="JBIGIB010000003">
    <property type="protein sequence ID" value="MFG6467604.1"/>
    <property type="molecule type" value="Genomic_DNA"/>
</dbReference>
<sequence>MTPRQRLTLTALPVLCALWLGLHGRAQAHELEHDRLTVVQREPRHLSLQFYVEPLGLMQRTLAPQQPRAEFLAALVAQGPAETEKAWQQVQARFTDALQLRLGSTPLRLSGWRFPSGKNLHAQLQQRLMRQTVTPQAHVHEEPAVIAVEAVADRDIPNDLDTRSSPLTVALPPALEPLMLVSYRPQQRWVDGKTGPVPIAF</sequence>
<gene>
    <name evidence="1" type="ORF">ACG01O_13350</name>
</gene>
<proteinExistence type="predicted"/>
<evidence type="ECO:0000313" key="1">
    <source>
        <dbReference type="EMBL" id="MFG6467604.1"/>
    </source>
</evidence>
<name>A0ABW7H0K5_9BURK</name>